<dbReference type="SUPFAM" id="SSF54277">
    <property type="entry name" value="CAD &amp; PB1 domains"/>
    <property type="match status" value="1"/>
</dbReference>
<feature type="domain" description="CIDE-N" evidence="5">
    <location>
        <begin position="8"/>
        <end position="86"/>
    </location>
</feature>
<dbReference type="Pfam" id="PF02017">
    <property type="entry name" value="CIDE-N"/>
    <property type="match status" value="1"/>
</dbReference>
<dbReference type="Pfam" id="PF13837">
    <property type="entry name" value="Myb_DNA-bind_4"/>
    <property type="match status" value="1"/>
</dbReference>
<evidence type="ECO:0000256" key="2">
    <source>
        <dbReference type="PROSITE-ProRule" id="PRU00447"/>
    </source>
</evidence>
<reference evidence="6" key="1">
    <citation type="submission" date="2015-07" db="EMBL/GenBank/DDBJ databases">
        <title>MeaNS - Measles Nucleotide Surveillance Program.</title>
        <authorList>
            <person name="Tran T."/>
            <person name="Druce J."/>
        </authorList>
    </citation>
    <scope>NUCLEOTIDE SEQUENCE</scope>
    <source>
        <strain evidence="6">UCB-OBI-ISO-001</strain>
        <tissue evidence="6">Gonad</tissue>
    </source>
</reference>
<dbReference type="PANTHER" id="PTHR12306:SF15">
    <property type="entry name" value="DNAATION FACTOR-RELATED PROTEIN 1, ISOFORM B-RELATED"/>
    <property type="match status" value="1"/>
</dbReference>
<dbReference type="InterPro" id="IPR001005">
    <property type="entry name" value="SANT/Myb"/>
</dbReference>
<evidence type="ECO:0000256" key="1">
    <source>
        <dbReference type="ARBA" id="ARBA00022703"/>
    </source>
</evidence>
<evidence type="ECO:0000256" key="3">
    <source>
        <dbReference type="SAM" id="Coils"/>
    </source>
</evidence>
<evidence type="ECO:0008006" key="7">
    <source>
        <dbReference type="Google" id="ProtNLM"/>
    </source>
</evidence>
<dbReference type="CDD" id="cd12203">
    <property type="entry name" value="GT1"/>
    <property type="match status" value="1"/>
</dbReference>
<accession>A0A0L8ID28</accession>
<dbReference type="CDD" id="cd01615">
    <property type="entry name" value="CIDE_N"/>
    <property type="match status" value="1"/>
</dbReference>
<feature type="coiled-coil region" evidence="3">
    <location>
        <begin position="323"/>
        <end position="353"/>
    </location>
</feature>
<dbReference type="SMART" id="SM00266">
    <property type="entry name" value="CAD"/>
    <property type="match status" value="1"/>
</dbReference>
<dbReference type="GO" id="GO:0006915">
    <property type="term" value="P:apoptotic process"/>
    <property type="evidence" value="ECO:0007669"/>
    <property type="project" value="UniProtKB-UniRule"/>
</dbReference>
<dbReference type="EMBL" id="KQ415990">
    <property type="protein sequence ID" value="KOF99309.1"/>
    <property type="molecule type" value="Genomic_DNA"/>
</dbReference>
<evidence type="ECO:0000259" key="4">
    <source>
        <dbReference type="PROSITE" id="PS50090"/>
    </source>
</evidence>
<dbReference type="InterPro" id="IPR044822">
    <property type="entry name" value="Myb_DNA-bind_4"/>
</dbReference>
<proteinExistence type="predicted"/>
<dbReference type="EMBL" id="KQ415990">
    <property type="protein sequence ID" value="KOF99310.1"/>
    <property type="molecule type" value="Genomic_DNA"/>
</dbReference>
<protein>
    <recommendedName>
        <fullName evidence="7">CIDE-N domain-containing protein</fullName>
    </recommendedName>
</protein>
<dbReference type="PROSITE" id="PS51135">
    <property type="entry name" value="CIDE_N"/>
    <property type="match status" value="1"/>
</dbReference>
<sequence length="370" mass="41900">MSQTPNQNAKAFKIWNSERTTKKPVVASNLQDLVLKGKLKLGLTTGTDIRLVLEADGTDVDDEDYFALLPNDTVFVLLESDERWHSANEGDGGKDVKAIKNSVKDINSVVPVVTSVTQPTISVASASPVDVASPALPLPPVWSNPPSTVSIGSTTNGSTPIASESVQLPEESSFTSKNGINIADFKKDAYQWNEQSTRLFIELYKHYHELFLQPNIKKKNLWEEISKKMLEYGFEISARQCENKWKSLKLSFKKVEEYNRNSGLKRKCSFYDEISEILGQSNVISISLASTSSNSATEILESSTEKVRRFKPKRPRSSECSTMDILNWLKANKEEEKRQQEEDRLEMRKMHEEKMKAFYSFLDVLKKWKS</sequence>
<dbReference type="OrthoDB" id="9387550at2759"/>
<dbReference type="AlphaFoldDB" id="A0A0L8ID28"/>
<name>A0A0L8ID28_OCTBM</name>
<dbReference type="GO" id="GO:0042981">
    <property type="term" value="P:regulation of apoptotic process"/>
    <property type="evidence" value="ECO:0007669"/>
    <property type="project" value="TreeGrafter"/>
</dbReference>
<dbReference type="Gene3D" id="3.10.20.10">
    <property type="match status" value="1"/>
</dbReference>
<dbReference type="KEGG" id="obi:106873631"/>
<keyword evidence="1 2" id="KW-0053">Apoptosis</keyword>
<dbReference type="InterPro" id="IPR003508">
    <property type="entry name" value="CIDE-N_dom"/>
</dbReference>
<keyword evidence="3" id="KW-0175">Coiled coil</keyword>
<evidence type="ECO:0000313" key="6">
    <source>
        <dbReference type="EMBL" id="KOF99309.1"/>
    </source>
</evidence>
<dbReference type="PANTHER" id="PTHR12306">
    <property type="entry name" value="CELL DEATH ACTIVATOR CIDE"/>
    <property type="match status" value="1"/>
</dbReference>
<dbReference type="STRING" id="37653.A0A0L8ID28"/>
<dbReference type="Gene3D" id="1.10.10.60">
    <property type="entry name" value="Homeodomain-like"/>
    <property type="match status" value="1"/>
</dbReference>
<organism evidence="6">
    <name type="scientific">Octopus bimaculoides</name>
    <name type="common">California two-spotted octopus</name>
    <dbReference type="NCBI Taxonomy" id="37653"/>
    <lineage>
        <taxon>Eukaryota</taxon>
        <taxon>Metazoa</taxon>
        <taxon>Spiralia</taxon>
        <taxon>Lophotrochozoa</taxon>
        <taxon>Mollusca</taxon>
        <taxon>Cephalopoda</taxon>
        <taxon>Coleoidea</taxon>
        <taxon>Octopodiformes</taxon>
        <taxon>Octopoda</taxon>
        <taxon>Incirrata</taxon>
        <taxon>Octopodidae</taxon>
        <taxon>Octopus</taxon>
    </lineage>
</organism>
<dbReference type="PROSITE" id="PS50090">
    <property type="entry name" value="MYB_LIKE"/>
    <property type="match status" value="1"/>
</dbReference>
<gene>
    <name evidence="6" type="ORF">OCBIM_22018227mg</name>
</gene>
<feature type="domain" description="Myb-like" evidence="4">
    <location>
        <begin position="192"/>
        <end position="249"/>
    </location>
</feature>
<evidence type="ECO:0000259" key="5">
    <source>
        <dbReference type="PROSITE" id="PS51135"/>
    </source>
</evidence>